<evidence type="ECO:0000313" key="2">
    <source>
        <dbReference type="EMBL" id="GBN33141.1"/>
    </source>
</evidence>
<dbReference type="EMBL" id="BGPR01008338">
    <property type="protein sequence ID" value="GBN33141.1"/>
    <property type="molecule type" value="Genomic_DNA"/>
</dbReference>
<name>A0A4Y2N178_ARAVE</name>
<feature type="region of interest" description="Disordered" evidence="1">
    <location>
        <begin position="1"/>
        <end position="60"/>
    </location>
</feature>
<comment type="caution">
    <text evidence="2">The sequence shown here is derived from an EMBL/GenBank/DDBJ whole genome shotgun (WGS) entry which is preliminary data.</text>
</comment>
<reference evidence="2 3" key="1">
    <citation type="journal article" date="2019" name="Sci. Rep.">
        <title>Orb-weaving spider Araneus ventricosus genome elucidates the spidroin gene catalogue.</title>
        <authorList>
            <person name="Kono N."/>
            <person name="Nakamura H."/>
            <person name="Ohtoshi R."/>
            <person name="Moran D.A.P."/>
            <person name="Shinohara A."/>
            <person name="Yoshida Y."/>
            <person name="Fujiwara M."/>
            <person name="Mori M."/>
            <person name="Tomita M."/>
            <person name="Arakawa K."/>
        </authorList>
    </citation>
    <scope>NUCLEOTIDE SEQUENCE [LARGE SCALE GENOMIC DNA]</scope>
</reference>
<feature type="compositionally biased region" description="Polar residues" evidence="1">
    <location>
        <begin position="12"/>
        <end position="27"/>
    </location>
</feature>
<accession>A0A4Y2N178</accession>
<dbReference type="Proteomes" id="UP000499080">
    <property type="component" value="Unassembled WGS sequence"/>
</dbReference>
<protein>
    <submittedName>
        <fullName evidence="2">Uncharacterized protein</fullName>
    </submittedName>
</protein>
<evidence type="ECO:0000313" key="3">
    <source>
        <dbReference type="Proteomes" id="UP000499080"/>
    </source>
</evidence>
<sequence length="115" mass="12626">MAISFQLHIDSTPPTAKWGTNQNTSASPHCFGNGNETNPYPHDKVEKNQDQDNLEESEAKDLSTDLVEYADAASGLELALSYVEQLGNVVPTDVMFIRHWRNFSSSAGLVPCVKS</sequence>
<organism evidence="2 3">
    <name type="scientific">Araneus ventricosus</name>
    <name type="common">Orbweaver spider</name>
    <name type="synonym">Epeira ventricosa</name>
    <dbReference type="NCBI Taxonomy" id="182803"/>
    <lineage>
        <taxon>Eukaryota</taxon>
        <taxon>Metazoa</taxon>
        <taxon>Ecdysozoa</taxon>
        <taxon>Arthropoda</taxon>
        <taxon>Chelicerata</taxon>
        <taxon>Arachnida</taxon>
        <taxon>Araneae</taxon>
        <taxon>Araneomorphae</taxon>
        <taxon>Entelegynae</taxon>
        <taxon>Araneoidea</taxon>
        <taxon>Araneidae</taxon>
        <taxon>Araneus</taxon>
    </lineage>
</organism>
<dbReference type="AlphaFoldDB" id="A0A4Y2N178"/>
<feature type="compositionally biased region" description="Basic and acidic residues" evidence="1">
    <location>
        <begin position="41"/>
        <end position="50"/>
    </location>
</feature>
<evidence type="ECO:0000256" key="1">
    <source>
        <dbReference type="SAM" id="MobiDB-lite"/>
    </source>
</evidence>
<proteinExistence type="predicted"/>
<gene>
    <name evidence="2" type="ORF">AVEN_173523_1</name>
</gene>
<keyword evidence="3" id="KW-1185">Reference proteome</keyword>